<accession>A0A8R1IWB4</accession>
<protein>
    <submittedName>
        <fullName evidence="1">Uncharacterized protein</fullName>
    </submittedName>
</protein>
<evidence type="ECO:0000313" key="1">
    <source>
        <dbReference type="EnsemblMetazoa" id="CJA39673a.1"/>
    </source>
</evidence>
<reference evidence="1" key="2">
    <citation type="submission" date="2022-06" db="UniProtKB">
        <authorList>
            <consortium name="EnsemblMetazoa"/>
        </authorList>
    </citation>
    <scope>IDENTIFICATION</scope>
    <source>
        <strain evidence="1">DF5081</strain>
    </source>
</reference>
<reference evidence="2" key="1">
    <citation type="submission" date="2010-08" db="EMBL/GenBank/DDBJ databases">
        <authorList>
            <consortium name="Caenorhabditis japonica Sequencing Consortium"/>
            <person name="Wilson R.K."/>
        </authorList>
    </citation>
    <scope>NUCLEOTIDE SEQUENCE [LARGE SCALE GENOMIC DNA]</scope>
    <source>
        <strain evidence="2">DF5081</strain>
    </source>
</reference>
<dbReference type="Proteomes" id="UP000005237">
    <property type="component" value="Unassembled WGS sequence"/>
</dbReference>
<evidence type="ECO:0000313" key="2">
    <source>
        <dbReference type="Proteomes" id="UP000005237"/>
    </source>
</evidence>
<dbReference type="AlphaFoldDB" id="A0A8R1IWB4"/>
<proteinExistence type="predicted"/>
<dbReference type="EnsemblMetazoa" id="CJA39673a.1">
    <property type="protein sequence ID" value="CJA39673a.1"/>
    <property type="gene ID" value="WBGene00215520"/>
</dbReference>
<organism evidence="1 2">
    <name type="scientific">Caenorhabditis japonica</name>
    <dbReference type="NCBI Taxonomy" id="281687"/>
    <lineage>
        <taxon>Eukaryota</taxon>
        <taxon>Metazoa</taxon>
        <taxon>Ecdysozoa</taxon>
        <taxon>Nematoda</taxon>
        <taxon>Chromadorea</taxon>
        <taxon>Rhabditida</taxon>
        <taxon>Rhabditina</taxon>
        <taxon>Rhabditomorpha</taxon>
        <taxon>Rhabditoidea</taxon>
        <taxon>Rhabditidae</taxon>
        <taxon>Peloderinae</taxon>
        <taxon>Caenorhabditis</taxon>
    </lineage>
</organism>
<name>A0A8R1IWB4_CAEJA</name>
<keyword evidence="2" id="KW-1185">Reference proteome</keyword>
<sequence length="80" mass="8787">MKQSMSCAFHTIQLNGVSQPLTITLLPTFKSRKTINSPIEMFEGGVTQSPSKLDTNFKTWLLSQTRASEANGGSRLLSAR</sequence>